<feature type="domain" description="N-acetyltransferase" evidence="1">
    <location>
        <begin position="8"/>
        <end position="155"/>
    </location>
</feature>
<dbReference type="InterPro" id="IPR039840">
    <property type="entry name" value="NAA80"/>
</dbReference>
<name>A0AAV4NEP9_9ARAC</name>
<reference evidence="2 3" key="1">
    <citation type="submission" date="2021-06" db="EMBL/GenBank/DDBJ databases">
        <title>Caerostris darwini draft genome.</title>
        <authorList>
            <person name="Kono N."/>
            <person name="Arakawa K."/>
        </authorList>
    </citation>
    <scope>NUCLEOTIDE SEQUENCE [LARGE SCALE GENOMIC DNA]</scope>
</reference>
<dbReference type="EMBL" id="BPLQ01001451">
    <property type="protein sequence ID" value="GIX81867.1"/>
    <property type="molecule type" value="Genomic_DNA"/>
</dbReference>
<dbReference type="Gene3D" id="3.40.630.30">
    <property type="match status" value="1"/>
</dbReference>
<dbReference type="AlphaFoldDB" id="A0AAV4NEP9"/>
<proteinExistence type="predicted"/>
<dbReference type="Pfam" id="PF00583">
    <property type="entry name" value="Acetyltransf_1"/>
    <property type="match status" value="1"/>
</dbReference>
<dbReference type="GO" id="GO:0005737">
    <property type="term" value="C:cytoplasm"/>
    <property type="evidence" value="ECO:0007669"/>
    <property type="project" value="TreeGrafter"/>
</dbReference>
<evidence type="ECO:0000313" key="2">
    <source>
        <dbReference type="EMBL" id="GIX81867.1"/>
    </source>
</evidence>
<sequence length="218" mass="24957">MKTDNISIVLLHEHPDYVEACATLLNSQWKRSSSARIQTLNKSCEDLPDSLVLLEEANGEKEVIGHCRLTRIMEDENGCFIESVIIAAEKRNKGYGKYLMFKAEEYAKQLNFSTIYLSTHDQQGFYEHLGYLYSEPVSSVKFSRGNHQVMNSLFSFMKNARSESKSKADMRNKNMVEMKENYPIPKVPPPSPPPLLQNKITCTAICDNTGKYWMKKTL</sequence>
<dbReference type="Proteomes" id="UP001054837">
    <property type="component" value="Unassembled WGS sequence"/>
</dbReference>
<dbReference type="CDD" id="cd04301">
    <property type="entry name" value="NAT_SF"/>
    <property type="match status" value="1"/>
</dbReference>
<organism evidence="2 3">
    <name type="scientific">Caerostris darwini</name>
    <dbReference type="NCBI Taxonomy" id="1538125"/>
    <lineage>
        <taxon>Eukaryota</taxon>
        <taxon>Metazoa</taxon>
        <taxon>Ecdysozoa</taxon>
        <taxon>Arthropoda</taxon>
        <taxon>Chelicerata</taxon>
        <taxon>Arachnida</taxon>
        <taxon>Araneae</taxon>
        <taxon>Araneomorphae</taxon>
        <taxon>Entelegynae</taxon>
        <taxon>Araneoidea</taxon>
        <taxon>Araneidae</taxon>
        <taxon>Caerostris</taxon>
    </lineage>
</organism>
<accession>A0AAV4NEP9</accession>
<dbReference type="PROSITE" id="PS51186">
    <property type="entry name" value="GNAT"/>
    <property type="match status" value="1"/>
</dbReference>
<gene>
    <name evidence="2" type="primary">Naa80</name>
    <name evidence="2" type="ORF">CDAR_116001</name>
</gene>
<protein>
    <submittedName>
        <fullName evidence="2">N-alpha-acetyltransferase 80</fullName>
    </submittedName>
</protein>
<evidence type="ECO:0000313" key="3">
    <source>
        <dbReference type="Proteomes" id="UP001054837"/>
    </source>
</evidence>
<dbReference type="PANTHER" id="PTHR13538">
    <property type="entry name" value="N-ACETYLTRANSFERASE 6"/>
    <property type="match status" value="1"/>
</dbReference>
<keyword evidence="3" id="KW-1185">Reference proteome</keyword>
<dbReference type="GO" id="GO:0008080">
    <property type="term" value="F:N-acetyltransferase activity"/>
    <property type="evidence" value="ECO:0007669"/>
    <property type="project" value="InterPro"/>
</dbReference>
<dbReference type="PANTHER" id="PTHR13538:SF4">
    <property type="entry name" value="N-ALPHA-ACETYLTRANSFERASE 80"/>
    <property type="match status" value="1"/>
</dbReference>
<dbReference type="SUPFAM" id="SSF55729">
    <property type="entry name" value="Acyl-CoA N-acyltransferases (Nat)"/>
    <property type="match status" value="1"/>
</dbReference>
<comment type="caution">
    <text evidence="2">The sequence shown here is derived from an EMBL/GenBank/DDBJ whole genome shotgun (WGS) entry which is preliminary data.</text>
</comment>
<dbReference type="GO" id="GO:1905502">
    <property type="term" value="F:acetyl-CoA binding"/>
    <property type="evidence" value="ECO:0007669"/>
    <property type="project" value="TreeGrafter"/>
</dbReference>
<dbReference type="InterPro" id="IPR000182">
    <property type="entry name" value="GNAT_dom"/>
</dbReference>
<dbReference type="InterPro" id="IPR016181">
    <property type="entry name" value="Acyl_CoA_acyltransferase"/>
</dbReference>
<evidence type="ECO:0000259" key="1">
    <source>
        <dbReference type="PROSITE" id="PS51186"/>
    </source>
</evidence>